<feature type="non-terminal residue" evidence="2">
    <location>
        <position position="1"/>
    </location>
</feature>
<protein>
    <submittedName>
        <fullName evidence="2">Uncharacterized protein</fullName>
    </submittedName>
</protein>
<dbReference type="EMBL" id="CAUYUJ010016995">
    <property type="protein sequence ID" value="CAK0870774.1"/>
    <property type="molecule type" value="Genomic_DNA"/>
</dbReference>
<sequence>ELSLAAAWKASVARTTEELAAARAELLHLREEAVTRTAGTSEQPNGNEAAAHEAELALLEEARLRLREACAAGDAALQGAQAAREAAEREVQLLRTRGVAGAVASPLHVDVRLYQHPHYLDWNPPGRER</sequence>
<accession>A0ABN9VFK5</accession>
<gene>
    <name evidence="2" type="ORF">PCOR1329_LOCUS56785</name>
</gene>
<proteinExistence type="predicted"/>
<name>A0ABN9VFK5_9DINO</name>
<evidence type="ECO:0000313" key="2">
    <source>
        <dbReference type="EMBL" id="CAK0870774.1"/>
    </source>
</evidence>
<reference evidence="2" key="1">
    <citation type="submission" date="2023-10" db="EMBL/GenBank/DDBJ databases">
        <authorList>
            <person name="Chen Y."/>
            <person name="Shah S."/>
            <person name="Dougan E. K."/>
            <person name="Thang M."/>
            <person name="Chan C."/>
        </authorList>
    </citation>
    <scope>NUCLEOTIDE SEQUENCE [LARGE SCALE GENOMIC DNA]</scope>
</reference>
<keyword evidence="1" id="KW-0175">Coiled coil</keyword>
<keyword evidence="3" id="KW-1185">Reference proteome</keyword>
<evidence type="ECO:0000256" key="1">
    <source>
        <dbReference type="SAM" id="Coils"/>
    </source>
</evidence>
<feature type="coiled-coil region" evidence="1">
    <location>
        <begin position="5"/>
        <end position="97"/>
    </location>
</feature>
<comment type="caution">
    <text evidence="2">The sequence shown here is derived from an EMBL/GenBank/DDBJ whole genome shotgun (WGS) entry which is preliminary data.</text>
</comment>
<evidence type="ECO:0000313" key="3">
    <source>
        <dbReference type="Proteomes" id="UP001189429"/>
    </source>
</evidence>
<dbReference type="Proteomes" id="UP001189429">
    <property type="component" value="Unassembled WGS sequence"/>
</dbReference>
<organism evidence="2 3">
    <name type="scientific">Prorocentrum cordatum</name>
    <dbReference type="NCBI Taxonomy" id="2364126"/>
    <lineage>
        <taxon>Eukaryota</taxon>
        <taxon>Sar</taxon>
        <taxon>Alveolata</taxon>
        <taxon>Dinophyceae</taxon>
        <taxon>Prorocentrales</taxon>
        <taxon>Prorocentraceae</taxon>
        <taxon>Prorocentrum</taxon>
    </lineage>
</organism>